<dbReference type="InterPro" id="IPR000792">
    <property type="entry name" value="Tscrpt_reg_LuxR_C"/>
</dbReference>
<proteinExistence type="predicted"/>
<dbReference type="InterPro" id="IPR011990">
    <property type="entry name" value="TPR-like_helical_dom_sf"/>
</dbReference>
<dbReference type="RefSeq" id="WP_143647707.1">
    <property type="nucleotide sequence ID" value="NZ_JABJXA010000042.1"/>
</dbReference>
<dbReference type="EMBL" id="JABJXA010000042">
    <property type="protein sequence ID" value="MBB1259100.1"/>
    <property type="molecule type" value="Genomic_DNA"/>
</dbReference>
<dbReference type="InterPro" id="IPR016032">
    <property type="entry name" value="Sig_transdc_resp-reg_C-effctor"/>
</dbReference>
<keyword evidence="2 6" id="KW-0238">DNA-binding</keyword>
<dbReference type="AlphaFoldDB" id="A0A5P0YPR0"/>
<evidence type="ECO:0000256" key="3">
    <source>
        <dbReference type="ARBA" id="ARBA00023163"/>
    </source>
</evidence>
<sequence>MATGDARTRGRAAYERLAWRDAYEELSAADRRTPLDADDLDRLARAAYLIGNLEAATAAWERAHHLLLEQDAPAQAVRCAFWLGLTLVLHGEHARGGGWLARARHILDDAALDCVEQGYLGLPVALRSLDTGDAAAAYRHFLRITEIADRFDDADLRALGRLGQGQSLVARGRAAQGVTMLDEAMVSVTTGEVSPVSSGIVYCAVILACRGIFDLRRVQEWTAALSRWCAGQQDLVPYRGQCLVHRSEILQLRGEWGDAMAEAQRACEHLAEAPGDPALGTALYQSGELRRLRGDFAHAERCYREAVGRGHSAQPGLALLRLAQGRADDALAAVRRTLAEAEAAEDRPRLLAGSVEVELAVGDTERARHAVDELEAIAAGFDSPYLRAVAAYGRGCLLLAGGEPEAACTALHRARNAWQESEAPYEVARVRVRLARAYRTIGDHDTARWELEAADAAFERLGAEPDRKEVRALLGPSARSRVPRPAGLTPREIEVLRLVATGATNREIANRLVISERTVARHVSNIFGKLGVSSRAAATAYAYEHDLV</sequence>
<evidence type="ECO:0000313" key="8">
    <source>
        <dbReference type="Proteomes" id="UP000517765"/>
    </source>
</evidence>
<dbReference type="SUPFAM" id="SSF46894">
    <property type="entry name" value="C-terminal effector domain of the bipartite response regulators"/>
    <property type="match status" value="1"/>
</dbReference>
<dbReference type="Gene3D" id="1.25.40.10">
    <property type="entry name" value="Tetratricopeptide repeat domain"/>
    <property type="match status" value="2"/>
</dbReference>
<evidence type="ECO:0000313" key="6">
    <source>
        <dbReference type="EMBL" id="MQS02245.1"/>
    </source>
</evidence>
<feature type="domain" description="HTH luxR-type" evidence="4">
    <location>
        <begin position="481"/>
        <end position="546"/>
    </location>
</feature>
<dbReference type="SUPFAM" id="SSF48452">
    <property type="entry name" value="TPR-like"/>
    <property type="match status" value="1"/>
</dbReference>
<protein>
    <submittedName>
        <fullName evidence="6">DNA-binding response regulator</fullName>
    </submittedName>
</protein>
<dbReference type="InterPro" id="IPR036388">
    <property type="entry name" value="WH-like_DNA-bd_sf"/>
</dbReference>
<evidence type="ECO:0000259" key="4">
    <source>
        <dbReference type="PROSITE" id="PS50043"/>
    </source>
</evidence>
<dbReference type="CDD" id="cd06170">
    <property type="entry name" value="LuxR_C_like"/>
    <property type="match status" value="1"/>
</dbReference>
<keyword evidence="1" id="KW-0805">Transcription regulation</keyword>
<dbReference type="SMART" id="SM00421">
    <property type="entry name" value="HTH_LUXR"/>
    <property type="match status" value="1"/>
</dbReference>
<dbReference type="GO" id="GO:0003677">
    <property type="term" value="F:DNA binding"/>
    <property type="evidence" value="ECO:0007669"/>
    <property type="project" value="UniProtKB-KW"/>
</dbReference>
<reference evidence="8" key="2">
    <citation type="submission" date="2020-05" db="EMBL/GenBank/DDBJ databases">
        <title>Classification of alakaliphilic streptomycetes isolated from an alkaline soil next to Lonar Crater, India and a proposal for the recognition of Streptomyces alkaliterrae sp. nov.</title>
        <authorList>
            <person name="Golinska P."/>
        </authorList>
    </citation>
    <scope>NUCLEOTIDE SEQUENCE [LARGE SCALE GENOMIC DNA]</scope>
    <source>
        <strain evidence="8">OF8</strain>
    </source>
</reference>
<dbReference type="PRINTS" id="PR00038">
    <property type="entry name" value="HTHLUXR"/>
</dbReference>
<name>A0A5P0YPR0_9ACTN</name>
<dbReference type="OrthoDB" id="27092at2"/>
<reference evidence="5" key="3">
    <citation type="journal article" name="Syst. Appl. Microbiol.">
        <title>Streptomyces alkaliterrae sp. nov., isolated from an alkaline soil, and emended descriptions of Streptomyces alkaliphilus, Streptomyces calidiresistens and Streptomyces durbertensis.</title>
        <authorList>
            <person name="Swiecimska M."/>
            <person name="Golinska P."/>
            <person name="Nouioui I."/>
            <person name="Wypij M."/>
            <person name="Rai M."/>
            <person name="Sangal V."/>
            <person name="Goodfellow M."/>
        </authorList>
    </citation>
    <scope>NUCLEOTIDE SEQUENCE</scope>
    <source>
        <strain evidence="5">OF8</strain>
    </source>
</reference>
<evidence type="ECO:0000313" key="7">
    <source>
        <dbReference type="Proteomes" id="UP000320857"/>
    </source>
</evidence>
<dbReference type="Gene3D" id="1.10.10.10">
    <property type="entry name" value="Winged helix-like DNA-binding domain superfamily/Winged helix DNA-binding domain"/>
    <property type="match status" value="1"/>
</dbReference>
<evidence type="ECO:0000313" key="5">
    <source>
        <dbReference type="EMBL" id="MBB1259100.1"/>
    </source>
</evidence>
<dbReference type="EMBL" id="VJYK02000080">
    <property type="protein sequence ID" value="MQS02245.1"/>
    <property type="molecule type" value="Genomic_DNA"/>
</dbReference>
<dbReference type="Pfam" id="PF00196">
    <property type="entry name" value="GerE"/>
    <property type="match status" value="1"/>
</dbReference>
<evidence type="ECO:0000256" key="2">
    <source>
        <dbReference type="ARBA" id="ARBA00023125"/>
    </source>
</evidence>
<dbReference type="PANTHER" id="PTHR44688">
    <property type="entry name" value="DNA-BINDING TRANSCRIPTIONAL ACTIVATOR DEVR_DOSR"/>
    <property type="match status" value="1"/>
</dbReference>
<reference evidence="6 7" key="1">
    <citation type="submission" date="2019-10" db="EMBL/GenBank/DDBJ databases">
        <title>Streptomyces sp. nov., a novel actinobacterium isolated from alkaline environment.</title>
        <authorList>
            <person name="Golinska P."/>
        </authorList>
    </citation>
    <scope>NUCLEOTIDE SEQUENCE [LARGE SCALE GENOMIC DNA]</scope>
    <source>
        <strain evidence="6 7">OF1</strain>
    </source>
</reference>
<dbReference type="Proteomes" id="UP000517765">
    <property type="component" value="Unassembled WGS sequence"/>
</dbReference>
<dbReference type="PROSITE" id="PS00622">
    <property type="entry name" value="HTH_LUXR_1"/>
    <property type="match status" value="1"/>
</dbReference>
<keyword evidence="3" id="KW-0804">Transcription</keyword>
<keyword evidence="7" id="KW-1185">Reference proteome</keyword>
<dbReference type="PROSITE" id="PS50043">
    <property type="entry name" value="HTH_LUXR_2"/>
    <property type="match status" value="1"/>
</dbReference>
<gene>
    <name evidence="6" type="ORF">FNX44_010225</name>
    <name evidence="5" type="ORF">H3147_09655</name>
</gene>
<dbReference type="Proteomes" id="UP000320857">
    <property type="component" value="Unassembled WGS sequence"/>
</dbReference>
<dbReference type="PANTHER" id="PTHR44688:SF16">
    <property type="entry name" value="DNA-BINDING TRANSCRIPTIONAL ACTIVATOR DEVR_DOSR"/>
    <property type="match status" value="1"/>
</dbReference>
<comment type="caution">
    <text evidence="6">The sequence shown here is derived from an EMBL/GenBank/DDBJ whole genome shotgun (WGS) entry which is preliminary data.</text>
</comment>
<accession>A0A5P0YPR0</accession>
<organism evidence="6 7">
    <name type="scientific">Streptomyces alkaliterrae</name>
    <dbReference type="NCBI Taxonomy" id="2213162"/>
    <lineage>
        <taxon>Bacteria</taxon>
        <taxon>Bacillati</taxon>
        <taxon>Actinomycetota</taxon>
        <taxon>Actinomycetes</taxon>
        <taxon>Kitasatosporales</taxon>
        <taxon>Streptomycetaceae</taxon>
        <taxon>Streptomyces</taxon>
    </lineage>
</organism>
<evidence type="ECO:0000256" key="1">
    <source>
        <dbReference type="ARBA" id="ARBA00023015"/>
    </source>
</evidence>
<dbReference type="GO" id="GO:0006355">
    <property type="term" value="P:regulation of DNA-templated transcription"/>
    <property type="evidence" value="ECO:0007669"/>
    <property type="project" value="InterPro"/>
</dbReference>